<dbReference type="PANTHER" id="PTHR30383:SF5">
    <property type="entry name" value="SGNH HYDROLASE-TYPE ESTERASE DOMAIN-CONTAINING PROTEIN"/>
    <property type="match status" value="1"/>
</dbReference>
<proteinExistence type="predicted"/>
<feature type="domain" description="SGNH hydrolase-type esterase" evidence="1">
    <location>
        <begin position="75"/>
        <end position="274"/>
    </location>
</feature>
<dbReference type="SUPFAM" id="SSF52266">
    <property type="entry name" value="SGNH hydrolase"/>
    <property type="match status" value="1"/>
</dbReference>
<dbReference type="InterPro" id="IPR036514">
    <property type="entry name" value="SGNH_hydro_sf"/>
</dbReference>
<protein>
    <recommendedName>
        <fullName evidence="1">SGNH hydrolase-type esterase domain-containing protein</fullName>
    </recommendedName>
</protein>
<sequence>MKKNRGKFISTIILFIIIVLPVITANSCNSSIESEKQLKEEESQYPTSNNYQGLRTETKNINLEELVDNYPRIVCFGDSVTFGWNVDYKDSYPSVLEELLQKDYSNVKVINSGIGGDTVIDAYNRLESDVISFEPHLVIINLGLNDGWIQEVVEDGNGGEVEEPSDNENKEIGLNTNVDLETFKKYYCDIIEIIESANIKIILMGINPVLGDPSLVNDNIAGGQIEIYKMYNEQVREIGLDSNLVYLDLWSIFNQDYKAHDYLQNDGIHPDENGLKLIAKSIYDALKICDF</sequence>
<dbReference type="InterPro" id="IPR013830">
    <property type="entry name" value="SGNH_hydro"/>
</dbReference>
<dbReference type="PANTHER" id="PTHR30383">
    <property type="entry name" value="THIOESTERASE 1/PROTEASE 1/LYSOPHOSPHOLIPASE L1"/>
    <property type="match status" value="1"/>
</dbReference>
<evidence type="ECO:0000313" key="2">
    <source>
        <dbReference type="EMBL" id="GAG73769.1"/>
    </source>
</evidence>
<dbReference type="EMBL" id="BART01000603">
    <property type="protein sequence ID" value="GAG73769.1"/>
    <property type="molecule type" value="Genomic_DNA"/>
</dbReference>
<dbReference type="AlphaFoldDB" id="X0ZW82"/>
<dbReference type="Gene3D" id="3.40.50.1110">
    <property type="entry name" value="SGNH hydrolase"/>
    <property type="match status" value="1"/>
</dbReference>
<gene>
    <name evidence="2" type="ORF">S01H4_02674</name>
</gene>
<dbReference type="Pfam" id="PF13472">
    <property type="entry name" value="Lipase_GDSL_2"/>
    <property type="match status" value="1"/>
</dbReference>
<dbReference type="InterPro" id="IPR051532">
    <property type="entry name" value="Ester_Hydrolysis_Enzymes"/>
</dbReference>
<accession>X0ZW82</accession>
<dbReference type="GO" id="GO:0004622">
    <property type="term" value="F:phosphatidylcholine lysophospholipase activity"/>
    <property type="evidence" value="ECO:0007669"/>
    <property type="project" value="TreeGrafter"/>
</dbReference>
<name>X0ZW82_9ZZZZ</name>
<reference evidence="2" key="1">
    <citation type="journal article" date="2014" name="Front. Microbiol.">
        <title>High frequency of phylogenetically diverse reductive dehalogenase-homologous genes in deep subseafloor sedimentary metagenomes.</title>
        <authorList>
            <person name="Kawai M."/>
            <person name="Futagami T."/>
            <person name="Toyoda A."/>
            <person name="Takaki Y."/>
            <person name="Nishi S."/>
            <person name="Hori S."/>
            <person name="Arai W."/>
            <person name="Tsubouchi T."/>
            <person name="Morono Y."/>
            <person name="Uchiyama I."/>
            <person name="Ito T."/>
            <person name="Fujiyama A."/>
            <person name="Inagaki F."/>
            <person name="Takami H."/>
        </authorList>
    </citation>
    <scope>NUCLEOTIDE SEQUENCE</scope>
    <source>
        <strain evidence="2">Expedition CK06-06</strain>
    </source>
</reference>
<evidence type="ECO:0000259" key="1">
    <source>
        <dbReference type="Pfam" id="PF13472"/>
    </source>
</evidence>
<comment type="caution">
    <text evidence="2">The sequence shown here is derived from an EMBL/GenBank/DDBJ whole genome shotgun (WGS) entry which is preliminary data.</text>
</comment>
<organism evidence="2">
    <name type="scientific">marine sediment metagenome</name>
    <dbReference type="NCBI Taxonomy" id="412755"/>
    <lineage>
        <taxon>unclassified sequences</taxon>
        <taxon>metagenomes</taxon>
        <taxon>ecological metagenomes</taxon>
    </lineage>
</organism>